<dbReference type="OrthoDB" id="4086179at2"/>
<accession>Q4JWZ3</accession>
<organism evidence="1 2">
    <name type="scientific">Corynebacterium jeikeium (strain K411)</name>
    <dbReference type="NCBI Taxonomy" id="306537"/>
    <lineage>
        <taxon>Bacteria</taxon>
        <taxon>Bacillati</taxon>
        <taxon>Actinomycetota</taxon>
        <taxon>Actinomycetes</taxon>
        <taxon>Mycobacteriales</taxon>
        <taxon>Corynebacteriaceae</taxon>
        <taxon>Corynebacterium</taxon>
    </lineage>
</organism>
<evidence type="ECO:0000313" key="1">
    <source>
        <dbReference type="EMBL" id="CAI36664.1"/>
    </source>
</evidence>
<gene>
    <name evidence="1" type="ordered locus">jk0507</name>
</gene>
<protein>
    <submittedName>
        <fullName evidence="1">Uncharacterized protein</fullName>
    </submittedName>
</protein>
<dbReference type="EMBL" id="CR931997">
    <property type="protein sequence ID" value="CAI36664.1"/>
    <property type="molecule type" value="Genomic_DNA"/>
</dbReference>
<evidence type="ECO:0000313" key="2">
    <source>
        <dbReference type="Proteomes" id="UP000000545"/>
    </source>
</evidence>
<keyword evidence="2" id="KW-1185">Reference proteome</keyword>
<proteinExistence type="predicted"/>
<sequence>MDRATFEEQATEFAQEIATLLDATLVGEITANTFEINEEKLRAVIKTSLPATSSFIPTQSPLASYLLEQEIMTPRLNSKIFIIRWGMSVFASALKM</sequence>
<dbReference type="KEGG" id="cjk:jk0507"/>
<reference evidence="1 2" key="1">
    <citation type="journal article" date="2005" name="J. Bacteriol.">
        <title>Complete genome sequence and analysis of the multiresistant nosocomial pathogen Corynebacterium jeikeium K411, a lipid-requiring bacterium of the human skin flora.</title>
        <authorList>
            <person name="Tauch A."/>
            <person name="Kaiser O."/>
            <person name="Hain T."/>
            <person name="Goesmann A."/>
            <person name="Weisshaar B."/>
            <person name="Albersmeier A."/>
            <person name="Bekel T."/>
            <person name="Bischoff N."/>
            <person name="Brune I."/>
            <person name="Chakraborty T."/>
            <person name="Kalinowski J."/>
            <person name="Meyer F."/>
            <person name="Rupp O."/>
            <person name="Schneiker S."/>
            <person name="Viehoever P."/>
            <person name="Puehler A."/>
        </authorList>
    </citation>
    <scope>NUCLEOTIDE SEQUENCE [LARGE SCALE GENOMIC DNA]</scope>
    <source>
        <strain evidence="1 2">K411</strain>
    </source>
</reference>
<dbReference type="HOGENOM" id="CLU_2355000_0_0_11"/>
<name>Q4JWZ3_CORJK</name>
<dbReference type="AlphaFoldDB" id="Q4JWZ3"/>
<dbReference type="Proteomes" id="UP000000545">
    <property type="component" value="Chromosome"/>
</dbReference>
<dbReference type="RefSeq" id="WP_011273180.1">
    <property type="nucleotide sequence ID" value="NC_007164.1"/>
</dbReference>
<dbReference type="STRING" id="306537.jk0507"/>